<organism evidence="2 3">
    <name type="scientific">Sandaracinobacter neustonicus</name>
    <dbReference type="NCBI Taxonomy" id="1715348"/>
    <lineage>
        <taxon>Bacteria</taxon>
        <taxon>Pseudomonadati</taxon>
        <taxon>Pseudomonadota</taxon>
        <taxon>Alphaproteobacteria</taxon>
        <taxon>Sphingomonadales</taxon>
        <taxon>Sphingosinicellaceae</taxon>
        <taxon>Sandaracinobacter</taxon>
    </lineage>
</organism>
<keyword evidence="3" id="KW-1185">Reference proteome</keyword>
<dbReference type="InterPro" id="IPR005325">
    <property type="entry name" value="DUF308_memb"/>
</dbReference>
<feature type="transmembrane region" description="Helical" evidence="1">
    <location>
        <begin position="75"/>
        <end position="95"/>
    </location>
</feature>
<comment type="caution">
    <text evidence="2">The sequence shown here is derived from an EMBL/GenBank/DDBJ whole genome shotgun (WGS) entry which is preliminary data.</text>
</comment>
<feature type="transmembrane region" description="Helical" evidence="1">
    <location>
        <begin position="47"/>
        <end position="66"/>
    </location>
</feature>
<sequence length="190" mass="20931">MASSIVYSNLLELLEDRWWLIALRGFAGVLFGILCFVSPQIAGFSLLFVYALWSIVDGGFGLAAAFGQARRGERWVWLLVEAVINIAIGVMMFAVPGFAVAFIFILIAIRSLVSGLFLLFAAFRLDEAHGRGLLLLAALVNLGFAAVLFFAPMTGLKIVIWWIGVWAFAFGLLLMVLGFKIRSAAKRLRR</sequence>
<evidence type="ECO:0000313" key="3">
    <source>
        <dbReference type="Proteomes" id="UP000319897"/>
    </source>
</evidence>
<name>A0A501XGQ7_9SPHN</name>
<dbReference type="AlphaFoldDB" id="A0A501XGQ7"/>
<dbReference type="RefSeq" id="WP_140928929.1">
    <property type="nucleotide sequence ID" value="NZ_VFSU01000030.1"/>
</dbReference>
<proteinExistence type="predicted"/>
<feature type="transmembrane region" description="Helical" evidence="1">
    <location>
        <begin position="133"/>
        <end position="153"/>
    </location>
</feature>
<keyword evidence="1" id="KW-0472">Membrane</keyword>
<protein>
    <submittedName>
        <fullName evidence="2">HdeD family acid-resistance protein</fullName>
    </submittedName>
</protein>
<dbReference type="EMBL" id="VFSU01000030">
    <property type="protein sequence ID" value="TPE59483.1"/>
    <property type="molecule type" value="Genomic_DNA"/>
</dbReference>
<accession>A0A501XGQ7</accession>
<dbReference type="PANTHER" id="PTHR34989">
    <property type="entry name" value="PROTEIN HDED"/>
    <property type="match status" value="1"/>
</dbReference>
<feature type="transmembrane region" description="Helical" evidence="1">
    <location>
        <begin position="21"/>
        <end position="41"/>
    </location>
</feature>
<feature type="transmembrane region" description="Helical" evidence="1">
    <location>
        <begin position="159"/>
        <end position="181"/>
    </location>
</feature>
<keyword evidence="1" id="KW-0812">Transmembrane</keyword>
<dbReference type="Proteomes" id="UP000319897">
    <property type="component" value="Unassembled WGS sequence"/>
</dbReference>
<dbReference type="GO" id="GO:0005886">
    <property type="term" value="C:plasma membrane"/>
    <property type="evidence" value="ECO:0007669"/>
    <property type="project" value="TreeGrafter"/>
</dbReference>
<dbReference type="OrthoDB" id="193343at2"/>
<dbReference type="InterPro" id="IPR052712">
    <property type="entry name" value="Acid_resist_chaperone_HdeD"/>
</dbReference>
<evidence type="ECO:0000313" key="2">
    <source>
        <dbReference type="EMBL" id="TPE59483.1"/>
    </source>
</evidence>
<gene>
    <name evidence="2" type="ORF">FJQ54_13430</name>
</gene>
<dbReference type="Pfam" id="PF03729">
    <property type="entry name" value="DUF308"/>
    <property type="match status" value="2"/>
</dbReference>
<reference evidence="2 3" key="1">
    <citation type="submission" date="2019-06" db="EMBL/GenBank/DDBJ databases">
        <authorList>
            <person name="Lee I."/>
            <person name="Jang G.I."/>
            <person name="Hwang C.Y."/>
        </authorList>
    </citation>
    <scope>NUCLEOTIDE SEQUENCE [LARGE SCALE GENOMIC DNA]</scope>
    <source>
        <strain evidence="2 3">PAMC 28131</strain>
    </source>
</reference>
<evidence type="ECO:0000256" key="1">
    <source>
        <dbReference type="SAM" id="Phobius"/>
    </source>
</evidence>
<keyword evidence="1" id="KW-1133">Transmembrane helix</keyword>
<feature type="transmembrane region" description="Helical" evidence="1">
    <location>
        <begin position="101"/>
        <end position="121"/>
    </location>
</feature>
<dbReference type="PANTHER" id="PTHR34989:SF1">
    <property type="entry name" value="PROTEIN HDED"/>
    <property type="match status" value="1"/>
</dbReference>